<evidence type="ECO:0000313" key="3">
    <source>
        <dbReference type="Proteomes" id="UP001595613"/>
    </source>
</evidence>
<dbReference type="PRINTS" id="PR00702">
    <property type="entry name" value="ACRIFLAVINRP"/>
</dbReference>
<dbReference type="Gene3D" id="3.30.70.1440">
    <property type="entry name" value="Multidrug efflux transporter AcrB pore domain"/>
    <property type="match status" value="1"/>
</dbReference>
<dbReference type="Gene3D" id="3.30.70.1320">
    <property type="entry name" value="Multidrug efflux transporter AcrB pore domain like"/>
    <property type="match status" value="1"/>
</dbReference>
<keyword evidence="1" id="KW-1133">Transmembrane helix</keyword>
<dbReference type="SUPFAM" id="SSF82714">
    <property type="entry name" value="Multidrug efflux transporter AcrB TolC docking domain, DN and DC subdomains"/>
    <property type="match status" value="2"/>
</dbReference>
<name>A0ABV7X1N4_9HYPH</name>
<keyword evidence="3" id="KW-1185">Reference proteome</keyword>
<dbReference type="PANTHER" id="PTHR32063:SF0">
    <property type="entry name" value="SWARMING MOTILITY PROTEIN SWRC"/>
    <property type="match status" value="1"/>
</dbReference>
<feature type="transmembrane region" description="Helical" evidence="1">
    <location>
        <begin position="1003"/>
        <end position="1028"/>
    </location>
</feature>
<reference evidence="3" key="1">
    <citation type="journal article" date="2019" name="Int. J. Syst. Evol. Microbiol.">
        <title>The Global Catalogue of Microorganisms (GCM) 10K type strain sequencing project: providing services to taxonomists for standard genome sequencing and annotation.</title>
        <authorList>
            <consortium name="The Broad Institute Genomics Platform"/>
            <consortium name="The Broad Institute Genome Sequencing Center for Infectious Disease"/>
            <person name="Wu L."/>
            <person name="Ma J."/>
        </authorList>
    </citation>
    <scope>NUCLEOTIDE SEQUENCE [LARGE SCALE GENOMIC DNA]</scope>
    <source>
        <strain evidence="3">KCTC 42281</strain>
    </source>
</reference>
<feature type="transmembrane region" description="Helical" evidence="1">
    <location>
        <begin position="532"/>
        <end position="551"/>
    </location>
</feature>
<feature type="transmembrane region" description="Helical" evidence="1">
    <location>
        <begin position="428"/>
        <end position="453"/>
    </location>
</feature>
<keyword evidence="1" id="KW-0812">Transmembrane</keyword>
<protein>
    <submittedName>
        <fullName evidence="2">Efflux RND transporter permease subunit</fullName>
    </submittedName>
</protein>
<comment type="caution">
    <text evidence="2">The sequence shown here is derived from an EMBL/GenBank/DDBJ whole genome shotgun (WGS) entry which is preliminary data.</text>
</comment>
<feature type="transmembrane region" description="Helical" evidence="1">
    <location>
        <begin position="386"/>
        <end position="407"/>
    </location>
</feature>
<feature type="transmembrane region" description="Helical" evidence="1">
    <location>
        <begin position="863"/>
        <end position="883"/>
    </location>
</feature>
<organism evidence="2 3">
    <name type="scientific">Devosia honganensis</name>
    <dbReference type="NCBI Taxonomy" id="1610527"/>
    <lineage>
        <taxon>Bacteria</taxon>
        <taxon>Pseudomonadati</taxon>
        <taxon>Pseudomonadota</taxon>
        <taxon>Alphaproteobacteria</taxon>
        <taxon>Hyphomicrobiales</taxon>
        <taxon>Devosiaceae</taxon>
        <taxon>Devosia</taxon>
    </lineage>
</organism>
<evidence type="ECO:0000256" key="1">
    <source>
        <dbReference type="SAM" id="Phobius"/>
    </source>
</evidence>
<dbReference type="EMBL" id="JBHRYD010000005">
    <property type="protein sequence ID" value="MFC3704660.1"/>
    <property type="molecule type" value="Genomic_DNA"/>
</dbReference>
<feature type="transmembrane region" description="Helical" evidence="1">
    <location>
        <begin position="916"/>
        <end position="938"/>
    </location>
</feature>
<dbReference type="Gene3D" id="1.20.1640.10">
    <property type="entry name" value="Multidrug efflux transporter AcrB transmembrane domain"/>
    <property type="match status" value="2"/>
</dbReference>
<feature type="transmembrane region" description="Helical" evidence="1">
    <location>
        <begin position="1040"/>
        <end position="1058"/>
    </location>
</feature>
<gene>
    <name evidence="2" type="ORF">ACFOOL_07805</name>
</gene>
<feature type="transmembrane region" description="Helical" evidence="1">
    <location>
        <begin position="328"/>
        <end position="349"/>
    </location>
</feature>
<dbReference type="SUPFAM" id="SSF82693">
    <property type="entry name" value="Multidrug efflux transporter AcrB pore domain, PN1, PN2, PC1 and PC2 subdomains"/>
    <property type="match status" value="2"/>
</dbReference>
<dbReference type="Proteomes" id="UP001595613">
    <property type="component" value="Unassembled WGS sequence"/>
</dbReference>
<feature type="transmembrane region" description="Helical" evidence="1">
    <location>
        <begin position="356"/>
        <end position="374"/>
    </location>
</feature>
<accession>A0ABV7X1N4</accession>
<feature type="transmembrane region" description="Helical" evidence="1">
    <location>
        <begin position="12"/>
        <end position="33"/>
    </location>
</feature>
<feature type="transmembrane region" description="Helical" evidence="1">
    <location>
        <begin position="890"/>
        <end position="910"/>
    </location>
</feature>
<feature type="transmembrane region" description="Helical" evidence="1">
    <location>
        <begin position="964"/>
        <end position="983"/>
    </location>
</feature>
<dbReference type="RefSeq" id="WP_380096379.1">
    <property type="nucleotide sequence ID" value="NZ_JBHRYD010000005.1"/>
</dbReference>
<dbReference type="Gene3D" id="3.30.70.1430">
    <property type="entry name" value="Multidrug efflux transporter AcrB pore domain"/>
    <property type="match status" value="2"/>
</dbReference>
<proteinExistence type="predicted"/>
<dbReference type="InterPro" id="IPR001036">
    <property type="entry name" value="Acrflvin-R"/>
</dbReference>
<sequence length="1111" mass="120061">MLDFIEKILRMPRVVLTIMFIVLGAGAAAYMSMPKESFPAIDVPYLYVSISQTGVSPRDAENLLAKPAEEELANLPGLQNISSTSTTGHASVFLEFDINTDKDQALQDTRARMDAIKAKLPDDANDPSVHEIDLVGMPIISVAIYGTAPEKEMVRRAEQLQDALEGIGEVREATLSGARKEQLEVRVDLLRLEAYGLTANQLFDALARNNMVVPGGTLNTGQGSFNLEVPGLITTAEDVYSLPLKTDGNTIVTFGDVASITRTLADATEYTQVNGSPALILGVSKKLGTNIIDVSEKVRAVTEEVAASWPSGVAHSFFLDQAETTISLFRSLEAAVLTAVALVLITCVATLGVRPAIMIGMSIPLSFMMAFLVAEGLGMTINMMVMFGLVIAVGVLVDDPVVVVEYAERKLQEGVSKKEAFILAMRKMFVPVVGATATTLGAFIPLLFWPGIIGKFMSYLPTIVIIVMVASLISALIFMPVIGSIIASTHVDPKQKEKADIVMYPDKFDARKVRGLTGLYVRTMEHLLHWPLPTLAVGFGIIGAVFVSYAMNPTGTEAFPASEPEFATVAVVGRGNYSPEEIRDMMMEIEDELIQVQGVQDVIMQFGTTGSFSSMPPDTIGNFQLQLTNWNHRVPAAQIFGEIRQRVAGFAGLDIQLLAAESGPPAGKDINLRVESSNYDDLVPVVTAIRDHLAGWPEVVDLEDGRPSPGIDWQITIDRVEAGKYGIGVRELAPYVQLITSGVKLGTYRDAETGDELDIRVRLPKEERTFDALDSMRIATTQGLVPVSNFIDRTPVPKVANIQRRNQVYTMPVAAGLTNLPEGVYAADKVQELQGWIAEQDFPPAVSVQFGGAEEQMGDANAFIVQAFGMAMAIIFFVLLLEYNSFYQVMVTLSTVIMSVAGVLLGMLVTGMTFSAIMTGLGIVALAGIVVKNGIVLIDTYNDYHRHQNVEAVKAMLLTVSQRVRPVLLTAFLTALGVIPMWANVEFDFIRREIVIGGIAGSWFTHLSAALVSGLFFSTALTLVMVPVMVTAPTVMWQQIRWLGGLFAALGGWIAGLFRPKAAVPAGFDGMAVEVPDDADSTGRYIVSKDAGLTEKDADGVTVVSRRDAAE</sequence>
<dbReference type="Pfam" id="PF00873">
    <property type="entry name" value="ACR_tran"/>
    <property type="match status" value="1"/>
</dbReference>
<dbReference type="Gene3D" id="3.30.2090.10">
    <property type="entry name" value="Multidrug efflux transporter AcrB TolC docking domain, DN and DC subdomains"/>
    <property type="match status" value="2"/>
</dbReference>
<dbReference type="PANTHER" id="PTHR32063">
    <property type="match status" value="1"/>
</dbReference>
<dbReference type="InterPro" id="IPR027463">
    <property type="entry name" value="AcrB_DN_DC_subdom"/>
</dbReference>
<feature type="transmembrane region" description="Helical" evidence="1">
    <location>
        <begin position="459"/>
        <end position="487"/>
    </location>
</feature>
<evidence type="ECO:0000313" key="2">
    <source>
        <dbReference type="EMBL" id="MFC3704660.1"/>
    </source>
</evidence>
<keyword evidence="1" id="KW-0472">Membrane</keyword>
<dbReference type="SUPFAM" id="SSF82866">
    <property type="entry name" value="Multidrug efflux transporter AcrB transmembrane domain"/>
    <property type="match status" value="2"/>
</dbReference>